<feature type="binding site" evidence="14">
    <location>
        <position position="164"/>
    </location>
    <ligand>
        <name>NADP(+)</name>
        <dbReference type="ChEBI" id="CHEBI:58349"/>
    </ligand>
</feature>
<dbReference type="GO" id="GO:0008703">
    <property type="term" value="F:5-amino-6-(5-phosphoribosylamino)uracil reductase activity"/>
    <property type="evidence" value="ECO:0007669"/>
    <property type="project" value="UniProtKB-EC"/>
</dbReference>
<comment type="pathway">
    <text evidence="2">Cofactor biosynthesis; riboflavin biosynthesis; 5-amino-6-(D-ribitylamino)uracil from GTP: step 2/4.</text>
</comment>
<keyword evidence="10 14" id="KW-0521">NADP</keyword>
<dbReference type="AlphaFoldDB" id="A0A6I4TKP5"/>
<feature type="binding site" evidence="14">
    <location>
        <position position="178"/>
    </location>
    <ligand>
        <name>substrate</name>
    </ligand>
</feature>
<organism evidence="17 18">
    <name type="scientific">Qipengyuania aquimaris</name>
    <dbReference type="NCBI Taxonomy" id="255984"/>
    <lineage>
        <taxon>Bacteria</taxon>
        <taxon>Pseudomonadati</taxon>
        <taxon>Pseudomonadota</taxon>
        <taxon>Alphaproteobacteria</taxon>
        <taxon>Sphingomonadales</taxon>
        <taxon>Erythrobacteraceae</taxon>
        <taxon>Qipengyuania</taxon>
    </lineage>
</organism>
<dbReference type="InterPro" id="IPR016193">
    <property type="entry name" value="Cytidine_deaminase-like"/>
</dbReference>
<dbReference type="InterPro" id="IPR024072">
    <property type="entry name" value="DHFR-like_dom_sf"/>
</dbReference>
<feature type="binding site" evidence="14">
    <location>
        <position position="148"/>
    </location>
    <ligand>
        <name>NADP(+)</name>
        <dbReference type="ChEBI" id="CHEBI:58349"/>
    </ligand>
</feature>
<feature type="binding site" evidence="15">
    <location>
        <position position="69"/>
    </location>
    <ligand>
        <name>Zn(2+)</name>
        <dbReference type="ChEBI" id="CHEBI:29105"/>
        <note>catalytic</note>
    </ligand>
</feature>
<keyword evidence="17" id="KW-0378">Hydrolase</keyword>
<evidence type="ECO:0000256" key="11">
    <source>
        <dbReference type="ARBA" id="ARBA00023002"/>
    </source>
</evidence>
<feature type="binding site" evidence="14">
    <location>
        <position position="198"/>
    </location>
    <ligand>
        <name>substrate</name>
    </ligand>
</feature>
<feature type="binding site" evidence="14">
    <location>
        <position position="245"/>
    </location>
    <ligand>
        <name>substrate</name>
    </ligand>
</feature>
<dbReference type="PROSITE" id="PS51747">
    <property type="entry name" value="CYT_DCMP_DEAMINASES_2"/>
    <property type="match status" value="1"/>
</dbReference>
<feature type="binding site" evidence="14">
    <location>
        <position position="162"/>
    </location>
    <ligand>
        <name>substrate</name>
    </ligand>
</feature>
<evidence type="ECO:0000256" key="13">
    <source>
        <dbReference type="PIRSR" id="PIRSR006769-1"/>
    </source>
</evidence>
<evidence type="ECO:0000256" key="4">
    <source>
        <dbReference type="ARBA" id="ARBA00005259"/>
    </source>
</evidence>
<dbReference type="SUPFAM" id="SSF53927">
    <property type="entry name" value="Cytidine deaminase-like"/>
    <property type="match status" value="1"/>
</dbReference>
<dbReference type="PANTHER" id="PTHR38011:SF7">
    <property type="entry name" value="2,5-DIAMINO-6-RIBOSYLAMINO-4(3H)-PYRIMIDINONE 5'-PHOSPHATE REDUCTASE"/>
    <property type="match status" value="1"/>
</dbReference>
<dbReference type="SUPFAM" id="SSF53597">
    <property type="entry name" value="Dihydrofolate reductase-like"/>
    <property type="match status" value="1"/>
</dbReference>
<keyword evidence="11 17" id="KW-0560">Oxidoreductase</keyword>
<evidence type="ECO:0000259" key="16">
    <source>
        <dbReference type="PROSITE" id="PS51747"/>
    </source>
</evidence>
<evidence type="ECO:0000256" key="15">
    <source>
        <dbReference type="PIRSR" id="PIRSR006769-3"/>
    </source>
</evidence>
<dbReference type="EMBL" id="WTYI01000001">
    <property type="protein sequence ID" value="MXO96416.1"/>
    <property type="molecule type" value="Genomic_DNA"/>
</dbReference>
<keyword evidence="12" id="KW-0511">Multifunctional enzyme</keyword>
<comment type="similarity">
    <text evidence="5">In the C-terminal section; belongs to the HTP reductase family.</text>
</comment>
<feature type="binding site" evidence="14">
    <location>
        <position position="194"/>
    </location>
    <ligand>
        <name>NADP(+)</name>
        <dbReference type="ChEBI" id="CHEBI:58349"/>
    </ligand>
</feature>
<dbReference type="Proteomes" id="UP000432727">
    <property type="component" value="Unassembled WGS sequence"/>
</dbReference>
<keyword evidence="9" id="KW-0686">Riboflavin biosynthesis</keyword>
<evidence type="ECO:0000256" key="3">
    <source>
        <dbReference type="ARBA" id="ARBA00004910"/>
    </source>
</evidence>
<evidence type="ECO:0000256" key="1">
    <source>
        <dbReference type="ARBA" id="ARBA00002151"/>
    </source>
</evidence>
<evidence type="ECO:0000256" key="2">
    <source>
        <dbReference type="ARBA" id="ARBA00004882"/>
    </source>
</evidence>
<gene>
    <name evidence="17" type="primary">ribD</name>
    <name evidence="17" type="ORF">GRI34_08305</name>
</gene>
<evidence type="ECO:0000256" key="14">
    <source>
        <dbReference type="PIRSR" id="PIRSR006769-2"/>
    </source>
</evidence>
<feature type="active site" description="Proton donor" evidence="13">
    <location>
        <position position="46"/>
    </location>
</feature>
<evidence type="ECO:0000256" key="5">
    <source>
        <dbReference type="ARBA" id="ARBA00007417"/>
    </source>
</evidence>
<feature type="binding site" evidence="14">
    <location>
        <position position="216"/>
    </location>
    <ligand>
        <name>NADP(+)</name>
        <dbReference type="ChEBI" id="CHEBI:58349"/>
    </ligand>
</feature>
<feature type="binding site" evidence="14">
    <location>
        <position position="190"/>
    </location>
    <ligand>
        <name>NADP(+)</name>
        <dbReference type="ChEBI" id="CHEBI:58349"/>
    </ligand>
</feature>
<evidence type="ECO:0000313" key="17">
    <source>
        <dbReference type="EMBL" id="MXO96416.1"/>
    </source>
</evidence>
<evidence type="ECO:0000313" key="18">
    <source>
        <dbReference type="Proteomes" id="UP000432727"/>
    </source>
</evidence>
<feature type="binding site" evidence="15">
    <location>
        <position position="79"/>
    </location>
    <ligand>
        <name>Zn(2+)</name>
        <dbReference type="ChEBI" id="CHEBI:29105"/>
        <note>catalytic</note>
    </ligand>
</feature>
<evidence type="ECO:0000256" key="12">
    <source>
        <dbReference type="ARBA" id="ARBA00023268"/>
    </source>
</evidence>
<dbReference type="GO" id="GO:0046872">
    <property type="term" value="F:metal ion binding"/>
    <property type="evidence" value="ECO:0007669"/>
    <property type="project" value="UniProtKB-KW"/>
</dbReference>
<dbReference type="Pfam" id="PF01872">
    <property type="entry name" value="RibD_C"/>
    <property type="match status" value="1"/>
</dbReference>
<evidence type="ECO:0000256" key="8">
    <source>
        <dbReference type="ARBA" id="ARBA00019930"/>
    </source>
</evidence>
<evidence type="ECO:0000256" key="10">
    <source>
        <dbReference type="ARBA" id="ARBA00022857"/>
    </source>
</evidence>
<name>A0A6I4TKP5_9SPHN</name>
<dbReference type="Gene3D" id="3.40.430.10">
    <property type="entry name" value="Dihydrofolate Reductase, subunit A"/>
    <property type="match status" value="2"/>
</dbReference>
<keyword evidence="18" id="KW-1185">Reference proteome</keyword>
<accession>A0A6I4TKP5</accession>
<evidence type="ECO:0000256" key="7">
    <source>
        <dbReference type="ARBA" id="ARBA00013173"/>
    </source>
</evidence>
<dbReference type="OrthoDB" id="9800865at2"/>
<dbReference type="PANTHER" id="PTHR38011">
    <property type="entry name" value="DIHYDROFOLATE REDUCTASE FAMILY PROTEIN (AFU_ORTHOLOGUE AFUA_8G06820)"/>
    <property type="match status" value="1"/>
</dbReference>
<proteinExistence type="inferred from homology"/>
<feature type="binding site" evidence="14">
    <location>
        <position position="201"/>
    </location>
    <ligand>
        <name>substrate</name>
    </ligand>
</feature>
<dbReference type="PIRSF" id="PIRSF006769">
    <property type="entry name" value="RibD"/>
    <property type="match status" value="1"/>
</dbReference>
<evidence type="ECO:0000256" key="9">
    <source>
        <dbReference type="ARBA" id="ARBA00022619"/>
    </source>
</evidence>
<feature type="binding site" evidence="15">
    <location>
        <position position="44"/>
    </location>
    <ligand>
        <name>Zn(2+)</name>
        <dbReference type="ChEBI" id="CHEBI:29105"/>
        <note>catalytic</note>
    </ligand>
</feature>
<dbReference type="Pfam" id="PF00383">
    <property type="entry name" value="dCMP_cyt_deam_1"/>
    <property type="match status" value="1"/>
</dbReference>
<dbReference type="NCBIfam" id="TIGR00326">
    <property type="entry name" value="eubact_ribD"/>
    <property type="match status" value="1"/>
</dbReference>
<dbReference type="UniPathway" id="UPA00275">
    <property type="reaction ID" value="UER00401"/>
</dbReference>
<evidence type="ECO:0000256" key="6">
    <source>
        <dbReference type="ARBA" id="ARBA00012766"/>
    </source>
</evidence>
<dbReference type="EC" id="3.5.4.26" evidence="6"/>
<dbReference type="GO" id="GO:0008835">
    <property type="term" value="F:diaminohydroxyphosphoribosylaminopyrimidine deaminase activity"/>
    <property type="evidence" value="ECO:0007669"/>
    <property type="project" value="UniProtKB-EC"/>
</dbReference>
<feature type="binding site" evidence="14">
    <location>
        <begin position="247"/>
        <end position="253"/>
    </location>
    <ligand>
        <name>NADP(+)</name>
        <dbReference type="ChEBI" id="CHEBI:58349"/>
    </ligand>
</feature>
<dbReference type="GO" id="GO:0009231">
    <property type="term" value="P:riboflavin biosynthetic process"/>
    <property type="evidence" value="ECO:0007669"/>
    <property type="project" value="UniProtKB-UniPathway"/>
</dbReference>
<dbReference type="InterPro" id="IPR002125">
    <property type="entry name" value="CMP_dCMP_dom"/>
</dbReference>
<dbReference type="InterPro" id="IPR050765">
    <property type="entry name" value="Riboflavin_Biosynth_HTPR"/>
</dbReference>
<sequence length="318" mass="33557">MNAAARLAARGRPMSRPNPAVGCLIVKEGTVVGRGWTRAGGRPHAEAAALAEAGGLAAGATAYVTLEPCAHVSPRGPACADLLREAGVARVVVGSPDPDPRTAGEGVARIRDAGIEVDILPTPEVADSLSGYLTRARLARPFVTLKLAVSLDGQIAAASGESQWITGEVARAHVHSRRAMHDAILVGGGTWRADQPRLDVRLAGLAHQSPRRVLLSRGIAPDGVTVINTPSQIDRLEQVQYLYVEGGAQTAGSFLAEDLVDRIELYRAPILIGEGRSALGDIGLESLADAHGRWTLTERRQLGSDSFEAYSRSRPEEN</sequence>
<protein>
    <recommendedName>
        <fullName evidence="8">Riboflavin biosynthesis protein RibD</fullName>
        <ecNumber evidence="7">1.1.1.193</ecNumber>
        <ecNumber evidence="6">3.5.4.26</ecNumber>
    </recommendedName>
</protein>
<dbReference type="RefSeq" id="WP_160596456.1">
    <property type="nucleotide sequence ID" value="NZ_WTYI01000001.1"/>
</dbReference>
<comment type="caution">
    <text evidence="17">The sequence shown here is derived from an EMBL/GenBank/DDBJ whole genome shotgun (WGS) entry which is preliminary data.</text>
</comment>
<feature type="domain" description="CMP/dCMP-type deaminase" evidence="16">
    <location>
        <begin position="1"/>
        <end position="118"/>
    </location>
</feature>
<comment type="similarity">
    <text evidence="4">In the N-terminal section; belongs to the cytidine and deoxycytidylate deaminase family.</text>
</comment>
<comment type="pathway">
    <text evidence="3">Cofactor biosynthesis; riboflavin biosynthesis; 5-amino-6-(D-ribitylamino)uracil from GTP: step 3/4.</text>
</comment>
<keyword evidence="15" id="KW-0862">Zinc</keyword>
<dbReference type="EC" id="1.1.1.193" evidence="7"/>
<keyword evidence="15" id="KW-0479">Metal-binding</keyword>
<dbReference type="InterPro" id="IPR004794">
    <property type="entry name" value="Eubact_RibD"/>
</dbReference>
<dbReference type="Gene3D" id="3.40.140.10">
    <property type="entry name" value="Cytidine Deaminase, domain 2"/>
    <property type="match status" value="1"/>
</dbReference>
<comment type="function">
    <text evidence="1">Converts 2,5-diamino-6-(ribosylamino)-4(3h)-pyrimidinone 5'-phosphate into 5-amino-6-(ribosylamino)-2,4(1h,3h)-pyrimidinedione 5'-phosphate.</text>
</comment>
<reference evidence="17 18" key="1">
    <citation type="submission" date="2019-12" db="EMBL/GenBank/DDBJ databases">
        <title>Genomic-based taxomic classification of the family Erythrobacteraceae.</title>
        <authorList>
            <person name="Xu L."/>
        </authorList>
    </citation>
    <scope>NUCLEOTIDE SEQUENCE [LARGE SCALE GENOMIC DNA]</scope>
    <source>
        <strain evidence="17 18">JCM 12189</strain>
    </source>
</reference>
<comment type="cofactor">
    <cofactor evidence="15">
        <name>Zn(2+)</name>
        <dbReference type="ChEBI" id="CHEBI:29105"/>
    </cofactor>
    <text evidence="15">Binds 1 zinc ion.</text>
</comment>
<dbReference type="InterPro" id="IPR002734">
    <property type="entry name" value="RibDG_C"/>
</dbReference>